<dbReference type="NCBIfam" id="TIGR00545">
    <property type="entry name" value="lipoyltrans"/>
    <property type="match status" value="1"/>
</dbReference>
<dbReference type="OrthoDB" id="201621at2759"/>
<dbReference type="UniPathway" id="UPA00537">
    <property type="reaction ID" value="UER00595"/>
</dbReference>
<dbReference type="GO" id="GO:0009249">
    <property type="term" value="P:protein lipoylation"/>
    <property type="evidence" value="ECO:0007669"/>
    <property type="project" value="InterPro"/>
</dbReference>
<dbReference type="EMBL" id="KQ965733">
    <property type="protein sequence ID" value="KXS21409.1"/>
    <property type="molecule type" value="Genomic_DNA"/>
</dbReference>
<dbReference type="GO" id="GO:0016874">
    <property type="term" value="F:ligase activity"/>
    <property type="evidence" value="ECO:0007669"/>
    <property type="project" value="UniProtKB-KW"/>
</dbReference>
<dbReference type="InterPro" id="IPR004562">
    <property type="entry name" value="LipoylTrfase_LipoateP_Ligase"/>
</dbReference>
<dbReference type="InterPro" id="IPR004143">
    <property type="entry name" value="BPL_LPL_catalytic"/>
</dbReference>
<comment type="function">
    <text evidence="1">Catalyzes both the ATP-dependent activation of exogenously supplied lipoate to lipoyl-AMP and the transfer of the activated lipoyl onto the lipoyl domains of lipoate-dependent enzymes.</text>
</comment>
<comment type="pathway">
    <text evidence="2">Protein modification; protein lipoylation via exogenous pathway; protein N(6)-(lipoyl)lysine from lipoate: step 2/2.</text>
</comment>
<gene>
    <name evidence="6" type="ORF">M427DRAFT_119224</name>
</gene>
<dbReference type="GO" id="GO:0017118">
    <property type="term" value="F:lipoyltransferase activity"/>
    <property type="evidence" value="ECO:0007669"/>
    <property type="project" value="TreeGrafter"/>
</dbReference>
<feature type="domain" description="BPL/LPL catalytic" evidence="5">
    <location>
        <begin position="91"/>
        <end position="278"/>
    </location>
</feature>
<evidence type="ECO:0000259" key="5">
    <source>
        <dbReference type="PROSITE" id="PS51733"/>
    </source>
</evidence>
<dbReference type="AlphaFoldDB" id="A0A139AXH0"/>
<dbReference type="PROSITE" id="PS51733">
    <property type="entry name" value="BPL_LPL_CATALYTIC"/>
    <property type="match status" value="1"/>
</dbReference>
<dbReference type="Proteomes" id="UP000070544">
    <property type="component" value="Unassembled WGS sequence"/>
</dbReference>
<dbReference type="SUPFAM" id="SSF55681">
    <property type="entry name" value="Class II aaRS and biotin synthetases"/>
    <property type="match status" value="1"/>
</dbReference>
<dbReference type="InterPro" id="IPR045864">
    <property type="entry name" value="aa-tRNA-synth_II/BPL/LPL"/>
</dbReference>
<evidence type="ECO:0000256" key="3">
    <source>
        <dbReference type="ARBA" id="ARBA00008242"/>
    </source>
</evidence>
<dbReference type="PANTHER" id="PTHR12561:SF3">
    <property type="entry name" value="LIPOYLTRANSFERASE 1, MITOCHONDRIAL"/>
    <property type="match status" value="1"/>
</dbReference>
<reference evidence="6 7" key="1">
    <citation type="journal article" date="2015" name="Genome Biol. Evol.">
        <title>Phylogenomic analyses indicate that early fungi evolved digesting cell walls of algal ancestors of land plants.</title>
        <authorList>
            <person name="Chang Y."/>
            <person name="Wang S."/>
            <person name="Sekimoto S."/>
            <person name="Aerts A.L."/>
            <person name="Choi C."/>
            <person name="Clum A."/>
            <person name="LaButti K.M."/>
            <person name="Lindquist E.A."/>
            <person name="Yee Ngan C."/>
            <person name="Ohm R.A."/>
            <person name="Salamov A.A."/>
            <person name="Grigoriev I.V."/>
            <person name="Spatafora J.W."/>
            <person name="Berbee M.L."/>
        </authorList>
    </citation>
    <scope>NUCLEOTIDE SEQUENCE [LARGE SCALE GENOMIC DNA]</scope>
    <source>
        <strain evidence="6 7">JEL478</strain>
    </source>
</reference>
<proteinExistence type="inferred from homology"/>
<keyword evidence="6" id="KW-0808">Transferase</keyword>
<evidence type="ECO:0000256" key="4">
    <source>
        <dbReference type="ARBA" id="ARBA00015925"/>
    </source>
</evidence>
<sequence>MTFPASIRAQIFGVAGQRTTARDFGSFFWIVHRDQLRTPVCAGSRRGFASAGDGTSRPANKERKEIACYLSTLTDPWKNLAIEEWLFRQTPPHLYVLLLWRNSKCVVLGKNQNPWKEINMLAVAQDGVPLVRRRSGGGTVYHDLGNTNYSLMVPRTEFSRSHGATMVARALHNLDIPARTNERFDVVVDVNGHPKKISGSAYKIVSQRAYHHGTMLINSDLADLRKYLKIPPKKIVSKGIGSVPSPVTSIGSISFTASHQAFCHQVRNEFLKEHGYFELVRPDEEYDDSSRGYASWNVIDDPTLNSMPGVDGYVKETKEWEWTYGLTPQFLHELSTDLDIGPVTLTLHSTEGVITQCEVSECPESLRSLVGSFTQSCQGLRYGYSDIRMAFDRVVSDFSLKAVRDDNGIGRWEGELASLGQFKKLRD</sequence>
<feature type="non-terminal residue" evidence="6">
    <location>
        <position position="427"/>
    </location>
</feature>
<accession>A0A139AXH0</accession>
<protein>
    <recommendedName>
        <fullName evidence="4">Putative lipoate-protein ligase A</fullName>
    </recommendedName>
</protein>
<dbReference type="PANTHER" id="PTHR12561">
    <property type="entry name" value="LIPOATE-PROTEIN LIGASE"/>
    <property type="match status" value="1"/>
</dbReference>
<dbReference type="GO" id="GO:0005739">
    <property type="term" value="C:mitochondrion"/>
    <property type="evidence" value="ECO:0007669"/>
    <property type="project" value="TreeGrafter"/>
</dbReference>
<dbReference type="Gene3D" id="3.30.930.10">
    <property type="entry name" value="Bira Bifunctional Protein, Domain 2"/>
    <property type="match status" value="1"/>
</dbReference>
<dbReference type="OMA" id="NFASWDW"/>
<evidence type="ECO:0000313" key="6">
    <source>
        <dbReference type="EMBL" id="KXS21409.1"/>
    </source>
</evidence>
<dbReference type="Pfam" id="PF21948">
    <property type="entry name" value="LplA-B_cat"/>
    <property type="match status" value="1"/>
</dbReference>
<evidence type="ECO:0000256" key="1">
    <source>
        <dbReference type="ARBA" id="ARBA00003253"/>
    </source>
</evidence>
<comment type="similarity">
    <text evidence="3">Belongs to the LplA family.</text>
</comment>
<dbReference type="STRING" id="1344416.A0A139AXH0"/>
<evidence type="ECO:0000256" key="2">
    <source>
        <dbReference type="ARBA" id="ARBA00005085"/>
    </source>
</evidence>
<name>A0A139AXH0_GONPJ</name>
<dbReference type="CDD" id="cd16443">
    <property type="entry name" value="LplA"/>
    <property type="match status" value="1"/>
</dbReference>
<organism evidence="6 7">
    <name type="scientific">Gonapodya prolifera (strain JEL478)</name>
    <name type="common">Monoblepharis prolifera</name>
    <dbReference type="NCBI Taxonomy" id="1344416"/>
    <lineage>
        <taxon>Eukaryota</taxon>
        <taxon>Fungi</taxon>
        <taxon>Fungi incertae sedis</taxon>
        <taxon>Chytridiomycota</taxon>
        <taxon>Chytridiomycota incertae sedis</taxon>
        <taxon>Monoblepharidomycetes</taxon>
        <taxon>Monoblepharidales</taxon>
        <taxon>Gonapodyaceae</taxon>
        <taxon>Gonapodya</taxon>
    </lineage>
</organism>
<evidence type="ECO:0000313" key="7">
    <source>
        <dbReference type="Proteomes" id="UP000070544"/>
    </source>
</evidence>
<keyword evidence="6" id="KW-0436">Ligase</keyword>
<keyword evidence="7" id="KW-1185">Reference proteome</keyword>
<dbReference type="Gene3D" id="3.30.390.50">
    <property type="entry name" value="CO dehydrogenase flavoprotein, C-terminal domain"/>
    <property type="match status" value="1"/>
</dbReference>